<proteinExistence type="predicted"/>
<accession>A0A0E9V673</accession>
<sequence>MHRYCNNHQLAAKDIILMKDRDLDAEDRMSLDDVAVRNVVQRLEAEEQEQSARPRHTPSLLLVDRGRYRRTERFRLSRRG</sequence>
<dbReference type="AlphaFoldDB" id="A0A0E9V673"/>
<organism evidence="1">
    <name type="scientific">Anguilla anguilla</name>
    <name type="common">European freshwater eel</name>
    <name type="synonym">Muraena anguilla</name>
    <dbReference type="NCBI Taxonomy" id="7936"/>
    <lineage>
        <taxon>Eukaryota</taxon>
        <taxon>Metazoa</taxon>
        <taxon>Chordata</taxon>
        <taxon>Craniata</taxon>
        <taxon>Vertebrata</taxon>
        <taxon>Euteleostomi</taxon>
        <taxon>Actinopterygii</taxon>
        <taxon>Neopterygii</taxon>
        <taxon>Teleostei</taxon>
        <taxon>Anguilliformes</taxon>
        <taxon>Anguillidae</taxon>
        <taxon>Anguilla</taxon>
    </lineage>
</organism>
<dbReference type="InterPro" id="IPR026795">
    <property type="entry name" value="SHFL"/>
</dbReference>
<evidence type="ECO:0000313" key="1">
    <source>
        <dbReference type="EMBL" id="JAH73542.1"/>
    </source>
</evidence>
<protein>
    <submittedName>
        <fullName evidence="1">Uncharacterized protein</fullName>
    </submittedName>
</protein>
<dbReference type="EMBL" id="GBXM01035035">
    <property type="protein sequence ID" value="JAH73542.1"/>
    <property type="molecule type" value="Transcribed_RNA"/>
</dbReference>
<reference evidence="1" key="2">
    <citation type="journal article" date="2015" name="Fish Shellfish Immunol.">
        <title>Early steps in the European eel (Anguilla anguilla)-Vibrio vulnificus interaction in the gills: Role of the RtxA13 toxin.</title>
        <authorList>
            <person name="Callol A."/>
            <person name="Pajuelo D."/>
            <person name="Ebbesson L."/>
            <person name="Teles M."/>
            <person name="MacKenzie S."/>
            <person name="Amaro C."/>
        </authorList>
    </citation>
    <scope>NUCLEOTIDE SEQUENCE</scope>
</reference>
<name>A0A0E9V673_ANGAN</name>
<dbReference type="Pfam" id="PF15135">
    <property type="entry name" value="UPF0515"/>
    <property type="match status" value="1"/>
</dbReference>
<reference evidence="1" key="1">
    <citation type="submission" date="2014-11" db="EMBL/GenBank/DDBJ databases">
        <authorList>
            <person name="Amaro Gonzalez C."/>
        </authorList>
    </citation>
    <scope>NUCLEOTIDE SEQUENCE</scope>
</reference>